<evidence type="ECO:0000313" key="2">
    <source>
        <dbReference type="EMBL" id="MDC4241710.1"/>
    </source>
</evidence>
<protein>
    <submittedName>
        <fullName evidence="2">Uncharacterized protein</fullName>
    </submittedName>
</protein>
<evidence type="ECO:0000313" key="3">
    <source>
        <dbReference type="Proteomes" id="UP001141183"/>
    </source>
</evidence>
<gene>
    <name evidence="2" type="ORF">NE398_16360</name>
</gene>
<evidence type="ECO:0000256" key="1">
    <source>
        <dbReference type="SAM" id="SignalP"/>
    </source>
</evidence>
<dbReference type="EMBL" id="JAMRYU010000018">
    <property type="protein sequence ID" value="MDC4241710.1"/>
    <property type="molecule type" value="Genomic_DNA"/>
</dbReference>
<reference evidence="2" key="1">
    <citation type="submission" date="2022-05" db="EMBL/GenBank/DDBJ databases">
        <title>Draft genome sequence of Clostridium tertium strain CP3 isolated from Peru.</title>
        <authorList>
            <person name="Hurtado R."/>
            <person name="Lima L."/>
            <person name="Sousa T."/>
            <person name="Jaiswal A.K."/>
            <person name="Tiwari S."/>
            <person name="Maturrano L."/>
            <person name="Brenig B."/>
            <person name="Azevedo V."/>
        </authorList>
    </citation>
    <scope>NUCLEOTIDE SEQUENCE</scope>
    <source>
        <strain evidence="2">CP3</strain>
    </source>
</reference>
<organism evidence="2 3">
    <name type="scientific">Clostridium tertium</name>
    <dbReference type="NCBI Taxonomy" id="1559"/>
    <lineage>
        <taxon>Bacteria</taxon>
        <taxon>Bacillati</taxon>
        <taxon>Bacillota</taxon>
        <taxon>Clostridia</taxon>
        <taxon>Eubacteriales</taxon>
        <taxon>Clostridiaceae</taxon>
        <taxon>Clostridium</taxon>
    </lineage>
</organism>
<accession>A0A9X3XLT7</accession>
<dbReference type="AlphaFoldDB" id="A0A9X3XLT7"/>
<feature type="chain" id="PRO_5040751851" evidence="1">
    <location>
        <begin position="20"/>
        <end position="108"/>
    </location>
</feature>
<dbReference type="RefSeq" id="WP_008678774.1">
    <property type="nucleotide sequence ID" value="NZ_CABKOG010000003.1"/>
</dbReference>
<dbReference type="Proteomes" id="UP001141183">
    <property type="component" value="Unassembled WGS sequence"/>
</dbReference>
<name>A0A9X3XLT7_9CLOT</name>
<keyword evidence="3" id="KW-1185">Reference proteome</keyword>
<sequence>MKKFIFTLLISLSLSFNVAATGFQAHSKTLTEGVYNANALGISLNEINYAQNVSEKGTTYLIIYDESNTIVQSIKLMPNSPKVQIYPQLDPSYKIIVIGDGSIVLSQT</sequence>
<keyword evidence="1" id="KW-0732">Signal</keyword>
<proteinExistence type="predicted"/>
<feature type="signal peptide" evidence="1">
    <location>
        <begin position="1"/>
        <end position="19"/>
    </location>
</feature>
<comment type="caution">
    <text evidence="2">The sequence shown here is derived from an EMBL/GenBank/DDBJ whole genome shotgun (WGS) entry which is preliminary data.</text>
</comment>